<proteinExistence type="predicted"/>
<evidence type="ECO:0000256" key="4">
    <source>
        <dbReference type="ARBA" id="ARBA00022989"/>
    </source>
</evidence>
<evidence type="ECO:0000256" key="1">
    <source>
        <dbReference type="ARBA" id="ARBA00004141"/>
    </source>
</evidence>
<dbReference type="EMBL" id="CP001359">
    <property type="protein sequence ID" value="ACL65195.1"/>
    <property type="molecule type" value="Genomic_DNA"/>
</dbReference>
<dbReference type="HOGENOM" id="CLU_453194_0_0_7"/>
<dbReference type="KEGG" id="acp:A2cp1_1853"/>
<evidence type="ECO:0000256" key="6">
    <source>
        <dbReference type="SAM" id="Phobius"/>
    </source>
</evidence>
<feature type="transmembrane region" description="Helical" evidence="6">
    <location>
        <begin position="295"/>
        <end position="315"/>
    </location>
</feature>
<dbReference type="Pfam" id="PF01578">
    <property type="entry name" value="Cytochrom_C_asm"/>
    <property type="match status" value="1"/>
</dbReference>
<protein>
    <submittedName>
        <fullName evidence="8">Cytochrome c assembly protein</fullName>
    </submittedName>
</protein>
<feature type="transmembrane region" description="Helical" evidence="6">
    <location>
        <begin position="379"/>
        <end position="399"/>
    </location>
</feature>
<dbReference type="RefSeq" id="WP_012633115.1">
    <property type="nucleotide sequence ID" value="NC_011891.1"/>
</dbReference>
<feature type="transmembrane region" description="Helical" evidence="6">
    <location>
        <begin position="466"/>
        <end position="487"/>
    </location>
</feature>
<dbReference type="InterPro" id="IPR045062">
    <property type="entry name" value="Cyt_c_biogenesis_CcsA/CcmC"/>
</dbReference>
<evidence type="ECO:0000259" key="7">
    <source>
        <dbReference type="Pfam" id="PF01578"/>
    </source>
</evidence>
<dbReference type="GO" id="GO:0005886">
    <property type="term" value="C:plasma membrane"/>
    <property type="evidence" value="ECO:0007669"/>
    <property type="project" value="TreeGrafter"/>
</dbReference>
<feature type="transmembrane region" description="Helical" evidence="6">
    <location>
        <begin position="562"/>
        <end position="582"/>
    </location>
</feature>
<organism evidence="8 9">
    <name type="scientific">Anaeromyxobacter dehalogenans (strain ATCC BAA-258 / DSM 21875 / 2CP-1)</name>
    <dbReference type="NCBI Taxonomy" id="455488"/>
    <lineage>
        <taxon>Bacteria</taxon>
        <taxon>Pseudomonadati</taxon>
        <taxon>Myxococcota</taxon>
        <taxon>Myxococcia</taxon>
        <taxon>Myxococcales</taxon>
        <taxon>Cystobacterineae</taxon>
        <taxon>Anaeromyxobacteraceae</taxon>
        <taxon>Anaeromyxobacter</taxon>
    </lineage>
</organism>
<dbReference type="PANTHER" id="PTHR30071">
    <property type="entry name" value="HEME EXPORTER PROTEIN C"/>
    <property type="match status" value="1"/>
</dbReference>
<keyword evidence="5 6" id="KW-0472">Membrane</keyword>
<dbReference type="AlphaFoldDB" id="B8J6L4"/>
<keyword evidence="2 6" id="KW-0812">Transmembrane</keyword>
<feature type="transmembrane region" description="Helical" evidence="6">
    <location>
        <begin position="503"/>
        <end position="521"/>
    </location>
</feature>
<dbReference type="GO" id="GO:0017004">
    <property type="term" value="P:cytochrome complex assembly"/>
    <property type="evidence" value="ECO:0007669"/>
    <property type="project" value="UniProtKB-KW"/>
</dbReference>
<accession>B8J6L4</accession>
<sequence length="605" mass="65345">MKLEKLIPWLAGGLAVVGAAIAVIPPSPVRGFDTDAFGRLPVLEGGRVKPVDSVSRNALLMIRGQQSFKYDADGDGPEKGRTIASDEWILDVLFRPELADKYPVFVINDPEVLGLMGMRQSSNRYFSFTALVPHLEEIQKQAMAAHQVDAKQRTRFQSAIANLFERVYLYYRLKNTVQLAGSPGLAAEVASAGTPGAQQRHQAIEELAYFRPIPPAAGTTGDDWLNMGQALRGAASGQPGDALSSWARLSVAYMAQDPSSFGRAVADVAAADAAARPGSIDLAGHEIVFNRAQPFYAGMVVYVLAMLALFASWLWKPKILQPAAYGLLVAGAVIHTLGLVSRVLLQGRPPVTNLYSSAVFVGWGAVVLGVILERIYRKGFATAVAAASGFASLIVAHHLSGDGDTMEMMRAVLDSNFWLATHVVTITIGYSGTFLAGAMAIGYTLRKHLVRKPDPGTTKALMGMTYGVICFALFFSFLGTVLGGIWADQSWGRFWGWDPKENGALLIVLWNAIILHARWGGFVRERGIMAMAIFGNVITSLSWFGVNMLGVGLHSYGFMDSAFWALTGFIASQVAIMAFTLLPAQFWKTAHAHGKQQEPSPEPGH</sequence>
<dbReference type="Proteomes" id="UP000007089">
    <property type="component" value="Chromosome"/>
</dbReference>
<name>B8J6L4_ANAD2</name>
<evidence type="ECO:0000256" key="2">
    <source>
        <dbReference type="ARBA" id="ARBA00022692"/>
    </source>
</evidence>
<evidence type="ECO:0000256" key="5">
    <source>
        <dbReference type="ARBA" id="ARBA00023136"/>
    </source>
</evidence>
<keyword evidence="4 6" id="KW-1133">Transmembrane helix</keyword>
<evidence type="ECO:0000313" key="9">
    <source>
        <dbReference type="Proteomes" id="UP000007089"/>
    </source>
</evidence>
<evidence type="ECO:0000313" key="8">
    <source>
        <dbReference type="EMBL" id="ACL65195.1"/>
    </source>
</evidence>
<feature type="transmembrane region" description="Helical" evidence="6">
    <location>
        <begin position="528"/>
        <end position="550"/>
    </location>
</feature>
<evidence type="ECO:0000256" key="3">
    <source>
        <dbReference type="ARBA" id="ARBA00022748"/>
    </source>
</evidence>
<dbReference type="InterPro" id="IPR002541">
    <property type="entry name" value="Cyt_c_assembly"/>
</dbReference>
<dbReference type="GO" id="GO:0020037">
    <property type="term" value="F:heme binding"/>
    <property type="evidence" value="ECO:0007669"/>
    <property type="project" value="InterPro"/>
</dbReference>
<feature type="transmembrane region" description="Helical" evidence="6">
    <location>
        <begin position="353"/>
        <end position="372"/>
    </location>
</feature>
<reference evidence="8" key="1">
    <citation type="submission" date="2009-01" db="EMBL/GenBank/DDBJ databases">
        <title>Complete sequence of Anaeromyxobacter dehalogenans 2CP-1.</title>
        <authorList>
            <consortium name="US DOE Joint Genome Institute"/>
            <person name="Lucas S."/>
            <person name="Copeland A."/>
            <person name="Lapidus A."/>
            <person name="Glavina del Rio T."/>
            <person name="Dalin E."/>
            <person name="Tice H."/>
            <person name="Bruce D."/>
            <person name="Goodwin L."/>
            <person name="Pitluck S."/>
            <person name="Saunders E."/>
            <person name="Brettin T."/>
            <person name="Detter J.C."/>
            <person name="Han C."/>
            <person name="Larimer F."/>
            <person name="Land M."/>
            <person name="Hauser L."/>
            <person name="Kyrpides N."/>
            <person name="Ovchinnikova G."/>
            <person name="Beliaev A.S."/>
            <person name="Richardson P."/>
        </authorList>
    </citation>
    <scope>NUCLEOTIDE SEQUENCE</scope>
    <source>
        <strain evidence="8">2CP-1</strain>
    </source>
</reference>
<keyword evidence="9" id="KW-1185">Reference proteome</keyword>
<gene>
    <name evidence="8" type="ordered locus">A2cp1_1853</name>
</gene>
<feature type="domain" description="Cytochrome c assembly protein" evidence="7">
    <location>
        <begin position="352"/>
        <end position="554"/>
    </location>
</feature>
<keyword evidence="3" id="KW-0201">Cytochrome c-type biogenesis</keyword>
<feature type="transmembrane region" description="Helical" evidence="6">
    <location>
        <begin position="419"/>
        <end position="445"/>
    </location>
</feature>
<feature type="transmembrane region" description="Helical" evidence="6">
    <location>
        <begin position="322"/>
        <end position="341"/>
    </location>
</feature>
<comment type="subcellular location">
    <subcellularLocation>
        <location evidence="1">Membrane</location>
        <topology evidence="1">Multi-pass membrane protein</topology>
    </subcellularLocation>
</comment>
<dbReference type="PANTHER" id="PTHR30071:SF1">
    <property type="entry name" value="CYTOCHROME B_B6 PROTEIN-RELATED"/>
    <property type="match status" value="1"/>
</dbReference>